<dbReference type="CDD" id="cd02440">
    <property type="entry name" value="AdoMet_MTases"/>
    <property type="match status" value="1"/>
</dbReference>
<evidence type="ECO:0008006" key="3">
    <source>
        <dbReference type="Google" id="ProtNLM"/>
    </source>
</evidence>
<keyword evidence="2" id="KW-1185">Reference proteome</keyword>
<gene>
    <name evidence="1" type="ORF">GCM10007964_06620</name>
</gene>
<dbReference type="AlphaFoldDB" id="A0A917QSV0"/>
<proteinExistence type="predicted"/>
<dbReference type="EMBL" id="BMNT01000003">
    <property type="protein sequence ID" value="GGK66258.1"/>
    <property type="molecule type" value="Genomic_DNA"/>
</dbReference>
<dbReference type="PIRSF" id="PIRSF017393">
    <property type="entry name" value="MTase_SAV2177"/>
    <property type="match status" value="1"/>
</dbReference>
<reference evidence="1" key="2">
    <citation type="submission" date="2020-09" db="EMBL/GenBank/DDBJ databases">
        <authorList>
            <person name="Sun Q."/>
            <person name="Ohkuma M."/>
        </authorList>
    </citation>
    <scope>NUCLEOTIDE SEQUENCE</scope>
    <source>
        <strain evidence="1">JCM 13064</strain>
    </source>
</reference>
<dbReference type="Gene3D" id="3.40.50.150">
    <property type="entry name" value="Vaccinia Virus protein VP39"/>
    <property type="match status" value="1"/>
</dbReference>
<sequence>MTTFSRIEPLGFDPTIPNAARVYDYFMGGKDNFAADREAARKALELAPELPMMCREGRRFLDRVVRHLAAQGIRQFVDVGCGLPTQGNTHEIAQAAAPGSRVVYVDNDPVVVAHARALLETTENTAVINADMRTPEQILGHPRLKELIDLDRPVAVLLLFMLDRIPEDDLAAGIVRCFRDAVVPGSHLAIGHSVSDLRPEATAGLADLFQTNGMISGHRHRAQQRTKADVERLFEGLSIVEPGVVYVPFWRPDHPGETTGATRIWTVGGIGRKDG</sequence>
<comment type="caution">
    <text evidence="1">The sequence shown here is derived from an EMBL/GenBank/DDBJ whole genome shotgun (WGS) entry which is preliminary data.</text>
</comment>
<dbReference type="InterPro" id="IPR006764">
    <property type="entry name" value="SAM_dep_MeTrfase_SAV2177_type"/>
</dbReference>
<evidence type="ECO:0000313" key="1">
    <source>
        <dbReference type="EMBL" id="GGK66258.1"/>
    </source>
</evidence>
<evidence type="ECO:0000313" key="2">
    <source>
        <dbReference type="Proteomes" id="UP000645217"/>
    </source>
</evidence>
<accession>A0A917QSV0</accession>
<dbReference type="RefSeq" id="WP_189161429.1">
    <property type="nucleotide sequence ID" value="NZ_BMNT01000003.1"/>
</dbReference>
<dbReference type="Pfam" id="PF04672">
    <property type="entry name" value="Methyltransf_19"/>
    <property type="match status" value="1"/>
</dbReference>
<name>A0A917QSV0_9ACTN</name>
<dbReference type="SUPFAM" id="SSF53335">
    <property type="entry name" value="S-adenosyl-L-methionine-dependent methyltransferases"/>
    <property type="match status" value="1"/>
</dbReference>
<reference evidence="1" key="1">
    <citation type="journal article" date="2014" name="Int. J. Syst. Evol. Microbiol.">
        <title>Complete genome sequence of Corynebacterium casei LMG S-19264T (=DSM 44701T), isolated from a smear-ripened cheese.</title>
        <authorList>
            <consortium name="US DOE Joint Genome Institute (JGI-PGF)"/>
            <person name="Walter F."/>
            <person name="Albersmeier A."/>
            <person name="Kalinowski J."/>
            <person name="Ruckert C."/>
        </authorList>
    </citation>
    <scope>NUCLEOTIDE SEQUENCE</scope>
    <source>
        <strain evidence="1">JCM 13064</strain>
    </source>
</reference>
<dbReference type="InterPro" id="IPR029063">
    <property type="entry name" value="SAM-dependent_MTases_sf"/>
</dbReference>
<protein>
    <recommendedName>
        <fullName evidence="3">SAM-dependent methyltransferase</fullName>
    </recommendedName>
</protein>
<dbReference type="Proteomes" id="UP000645217">
    <property type="component" value="Unassembled WGS sequence"/>
</dbReference>
<organism evidence="1 2">
    <name type="scientific">Sphaerisporangium melleum</name>
    <dbReference type="NCBI Taxonomy" id="321316"/>
    <lineage>
        <taxon>Bacteria</taxon>
        <taxon>Bacillati</taxon>
        <taxon>Actinomycetota</taxon>
        <taxon>Actinomycetes</taxon>
        <taxon>Streptosporangiales</taxon>
        <taxon>Streptosporangiaceae</taxon>
        <taxon>Sphaerisporangium</taxon>
    </lineage>
</organism>